<dbReference type="HOGENOM" id="CLU_075939_2_1_7"/>
<dbReference type="PANTHER" id="PTHR33284">
    <property type="entry name" value="RIBOSOMAL PROTEIN L25/GLN-TRNA SYNTHETASE, ANTI-CODON-BINDING DOMAIN-CONTAINING PROTEIN"/>
    <property type="match status" value="1"/>
</dbReference>
<feature type="compositionally biased region" description="Acidic residues" evidence="6">
    <location>
        <begin position="192"/>
        <end position="204"/>
    </location>
</feature>
<dbReference type="GO" id="GO:0006412">
    <property type="term" value="P:translation"/>
    <property type="evidence" value="ECO:0007669"/>
    <property type="project" value="UniProtKB-UniRule"/>
</dbReference>
<dbReference type="InterPro" id="IPR020057">
    <property type="entry name" value="Ribosomal_bL25_b-dom"/>
</dbReference>
<dbReference type="KEGG" id="dto:TOL2_C11950"/>
<evidence type="ECO:0000256" key="2">
    <source>
        <dbReference type="ARBA" id="ARBA00022884"/>
    </source>
</evidence>
<proteinExistence type="inferred from homology"/>
<dbReference type="HAMAP" id="MF_01334">
    <property type="entry name" value="Ribosomal_bL25_CTC"/>
    <property type="match status" value="1"/>
</dbReference>
<gene>
    <name evidence="5 9" type="primary">rplY</name>
    <name evidence="5" type="synonym">ctc</name>
    <name evidence="9" type="ordered locus">TOL2_C11950</name>
</gene>
<dbReference type="CDD" id="cd00495">
    <property type="entry name" value="Ribosomal_L25_TL5_CTC"/>
    <property type="match status" value="1"/>
</dbReference>
<keyword evidence="2 5" id="KW-0694">RNA-binding</keyword>
<dbReference type="InterPro" id="IPR020930">
    <property type="entry name" value="Ribosomal_uL5_bac-type"/>
</dbReference>
<dbReference type="EMBL" id="FO203503">
    <property type="protein sequence ID" value="CCK79358.1"/>
    <property type="molecule type" value="Genomic_DNA"/>
</dbReference>
<dbReference type="InterPro" id="IPR037121">
    <property type="entry name" value="Ribosomal_bL25_C"/>
</dbReference>
<sequence>MELIELNAKLREKSGKGVARKLRRNNEIPAIVYGAKKDSMMLSLDTVAFDRIIRKNGSMGLFFNLKVGGDSGEEKMVMLKNMQMDTFGLKYLHIDLHEIDMDNQVSITVPVEAVGDSKGVKEGGLLQIIRRELDVLCKPTDAPDSIKVDISDLDVGDAVHVEDIDLGEGIEIPHEVNFTVITIVAPSVDEKEAGEEEEDLEEEDVKATPAEATEE</sequence>
<evidence type="ECO:0000256" key="1">
    <source>
        <dbReference type="ARBA" id="ARBA00022730"/>
    </source>
</evidence>
<dbReference type="NCBIfam" id="TIGR00731">
    <property type="entry name" value="bL25_bact_ctc"/>
    <property type="match status" value="1"/>
</dbReference>
<dbReference type="InterPro" id="IPR001021">
    <property type="entry name" value="Ribosomal_bL25_long"/>
</dbReference>
<dbReference type="OrthoDB" id="9786489at2"/>
<evidence type="ECO:0000256" key="6">
    <source>
        <dbReference type="SAM" id="MobiDB-lite"/>
    </source>
</evidence>
<keyword evidence="10" id="KW-1185">Reference proteome</keyword>
<evidence type="ECO:0000256" key="4">
    <source>
        <dbReference type="ARBA" id="ARBA00023274"/>
    </source>
</evidence>
<dbReference type="SUPFAM" id="SSF50715">
    <property type="entry name" value="Ribosomal protein L25-like"/>
    <property type="match status" value="1"/>
</dbReference>
<feature type="domain" description="Large ribosomal subunit protein bL25 beta" evidence="8">
    <location>
        <begin position="105"/>
        <end position="186"/>
    </location>
</feature>
<evidence type="ECO:0000313" key="10">
    <source>
        <dbReference type="Proteomes" id="UP000007347"/>
    </source>
</evidence>
<evidence type="ECO:0000256" key="3">
    <source>
        <dbReference type="ARBA" id="ARBA00022980"/>
    </source>
</evidence>
<dbReference type="GO" id="GO:0022625">
    <property type="term" value="C:cytosolic large ribosomal subunit"/>
    <property type="evidence" value="ECO:0007669"/>
    <property type="project" value="TreeGrafter"/>
</dbReference>
<evidence type="ECO:0000259" key="7">
    <source>
        <dbReference type="Pfam" id="PF01386"/>
    </source>
</evidence>
<dbReference type="STRING" id="651182.TOL2_C11950"/>
<name>K0NHM5_DESTT</name>
<dbReference type="GO" id="GO:0003735">
    <property type="term" value="F:structural constituent of ribosome"/>
    <property type="evidence" value="ECO:0007669"/>
    <property type="project" value="InterPro"/>
</dbReference>
<dbReference type="Pfam" id="PF14693">
    <property type="entry name" value="Ribosomal_TL5_C"/>
    <property type="match status" value="1"/>
</dbReference>
<dbReference type="GO" id="GO:0008097">
    <property type="term" value="F:5S rRNA binding"/>
    <property type="evidence" value="ECO:0007669"/>
    <property type="project" value="InterPro"/>
</dbReference>
<protein>
    <recommendedName>
        <fullName evidence="5">Large ribosomal subunit protein bL25</fullName>
    </recommendedName>
    <alternativeName>
        <fullName evidence="5">General stress protein CTC</fullName>
    </alternativeName>
</protein>
<comment type="function">
    <text evidence="5">This is one of the proteins that binds to the 5S RNA in the ribosome where it forms part of the central protuberance.</text>
</comment>
<dbReference type="Proteomes" id="UP000007347">
    <property type="component" value="Chromosome"/>
</dbReference>
<evidence type="ECO:0000256" key="5">
    <source>
        <dbReference type="HAMAP-Rule" id="MF_01334"/>
    </source>
</evidence>
<reference evidence="9 10" key="1">
    <citation type="journal article" date="2013" name="Environ. Microbiol.">
        <title>Complete genome, catabolic sub-proteomes and key-metabolites of Desulfobacula toluolica Tol2, a marine, aromatic compound-degrading, sulfate-reducing bacterium.</title>
        <authorList>
            <person name="Wohlbrand L."/>
            <person name="Jacob J.H."/>
            <person name="Kube M."/>
            <person name="Mussmann M."/>
            <person name="Jarling R."/>
            <person name="Beck A."/>
            <person name="Amann R."/>
            <person name="Wilkes H."/>
            <person name="Reinhardt R."/>
            <person name="Rabus R."/>
        </authorList>
    </citation>
    <scope>NUCLEOTIDE SEQUENCE [LARGE SCALE GENOMIC DNA]</scope>
    <source>
        <strain evidence="10">DSM 7467 / Tol2</strain>
    </source>
</reference>
<comment type="subunit">
    <text evidence="5">Part of the 50S ribosomal subunit; part of the 5S rRNA/L5/L18/L25 subcomplex. Contacts the 5S rRNA. Binds to the 5S rRNA independently of L5 and L18.</text>
</comment>
<feature type="domain" description="Large ribosomal subunit protein bL25 L25" evidence="7">
    <location>
        <begin position="6"/>
        <end position="96"/>
    </location>
</feature>
<dbReference type="Gene3D" id="2.170.120.20">
    <property type="entry name" value="Ribosomal protein L25, beta domain"/>
    <property type="match status" value="1"/>
</dbReference>
<evidence type="ECO:0000313" key="9">
    <source>
        <dbReference type="EMBL" id="CCK79358.1"/>
    </source>
</evidence>
<evidence type="ECO:0000259" key="8">
    <source>
        <dbReference type="Pfam" id="PF14693"/>
    </source>
</evidence>
<dbReference type="InterPro" id="IPR029751">
    <property type="entry name" value="Ribosomal_L25_dom"/>
</dbReference>
<organism evidence="9 10">
    <name type="scientific">Desulfobacula toluolica (strain DSM 7467 / Tol2)</name>
    <dbReference type="NCBI Taxonomy" id="651182"/>
    <lineage>
        <taxon>Bacteria</taxon>
        <taxon>Pseudomonadati</taxon>
        <taxon>Thermodesulfobacteriota</taxon>
        <taxon>Desulfobacteria</taxon>
        <taxon>Desulfobacterales</taxon>
        <taxon>Desulfobacteraceae</taxon>
        <taxon>Desulfobacula</taxon>
    </lineage>
</organism>
<keyword evidence="4 5" id="KW-0687">Ribonucleoprotein</keyword>
<dbReference type="InterPro" id="IPR020056">
    <property type="entry name" value="Rbsml_bL25/Gln-tRNA_synth_N"/>
</dbReference>
<dbReference type="PANTHER" id="PTHR33284:SF1">
    <property type="entry name" value="RIBOSOMAL PROTEIN L25_GLN-TRNA SYNTHETASE, ANTI-CODON-BINDING DOMAIN-CONTAINING PROTEIN"/>
    <property type="match status" value="1"/>
</dbReference>
<dbReference type="InterPro" id="IPR011035">
    <property type="entry name" value="Ribosomal_bL25/Gln-tRNA_synth"/>
</dbReference>
<comment type="similarity">
    <text evidence="5">Belongs to the bacterial ribosomal protein bL25 family. CTC subfamily.</text>
</comment>
<dbReference type="Pfam" id="PF01386">
    <property type="entry name" value="Ribosomal_L25p"/>
    <property type="match status" value="1"/>
</dbReference>
<dbReference type="PATRIC" id="fig|651182.5.peg.1440"/>
<accession>K0NHM5</accession>
<feature type="region of interest" description="Disordered" evidence="6">
    <location>
        <begin position="187"/>
        <end position="215"/>
    </location>
</feature>
<dbReference type="RefSeq" id="WP_014956705.1">
    <property type="nucleotide sequence ID" value="NC_018645.1"/>
</dbReference>
<dbReference type="AlphaFoldDB" id="K0NHM5"/>
<keyword evidence="3 5" id="KW-0689">Ribosomal protein</keyword>
<keyword evidence="1 5" id="KW-0699">rRNA-binding</keyword>
<dbReference type="Gene3D" id="2.40.240.10">
    <property type="entry name" value="Ribosomal Protein L25, Chain P"/>
    <property type="match status" value="1"/>
</dbReference>